<dbReference type="GO" id="GO:0036064">
    <property type="term" value="C:ciliary basal body"/>
    <property type="evidence" value="ECO:0007669"/>
    <property type="project" value="InterPro"/>
</dbReference>
<feature type="domain" description="ARMC9 CTLH-like" evidence="10">
    <location>
        <begin position="61"/>
        <end position="188"/>
    </location>
</feature>
<comment type="caution">
    <text evidence="11">The sequence shown here is derived from an EMBL/GenBank/DDBJ whole genome shotgun (WGS) entry which is preliminary data.</text>
</comment>
<keyword evidence="7" id="KW-0966">Cell projection</keyword>
<keyword evidence="6" id="KW-0206">Cytoskeleton</keyword>
<feature type="domain" description="LisH" evidence="9">
    <location>
        <begin position="457"/>
        <end position="576"/>
    </location>
</feature>
<feature type="compositionally biased region" description="Polar residues" evidence="8">
    <location>
        <begin position="708"/>
        <end position="719"/>
    </location>
</feature>
<name>A0AAN9AUT8_9CAEN</name>
<dbReference type="FunFam" id="1.25.10.10:FF:000124">
    <property type="entry name" value="lisH domain-containing protein ARMC9 isoform X1"/>
    <property type="match status" value="1"/>
</dbReference>
<evidence type="ECO:0000256" key="3">
    <source>
        <dbReference type="ARBA" id="ARBA00021146"/>
    </source>
</evidence>
<dbReference type="InterPro" id="IPR011989">
    <property type="entry name" value="ARM-like"/>
</dbReference>
<keyword evidence="12" id="KW-1185">Reference proteome</keyword>
<evidence type="ECO:0000256" key="4">
    <source>
        <dbReference type="ARBA" id="ARBA00022490"/>
    </source>
</evidence>
<dbReference type="SUPFAM" id="SSF48371">
    <property type="entry name" value="ARM repeat"/>
    <property type="match status" value="1"/>
</dbReference>
<dbReference type="Pfam" id="PF21050">
    <property type="entry name" value="ARMC9_ARM"/>
    <property type="match status" value="1"/>
</dbReference>
<evidence type="ECO:0000313" key="12">
    <source>
        <dbReference type="Proteomes" id="UP001374579"/>
    </source>
</evidence>
<dbReference type="EMBL" id="JBAMIC010000019">
    <property type="protein sequence ID" value="KAK7093507.1"/>
    <property type="molecule type" value="Genomic_DNA"/>
</dbReference>
<dbReference type="InterPro" id="IPR056327">
    <property type="entry name" value="ARMC9_CTLH-like_dom"/>
</dbReference>
<dbReference type="AlphaFoldDB" id="A0AAN9AUT8"/>
<dbReference type="PANTHER" id="PTHR14881:SF4">
    <property type="entry name" value="LISH DOMAIN-CONTAINING PROTEIN ARMC9"/>
    <property type="match status" value="1"/>
</dbReference>
<dbReference type="Gene3D" id="1.25.10.10">
    <property type="entry name" value="Leucine-rich Repeat Variant"/>
    <property type="match status" value="1"/>
</dbReference>
<evidence type="ECO:0000313" key="11">
    <source>
        <dbReference type="EMBL" id="KAK7093507.1"/>
    </source>
</evidence>
<evidence type="ECO:0000259" key="9">
    <source>
        <dbReference type="Pfam" id="PF21050"/>
    </source>
</evidence>
<evidence type="ECO:0000256" key="8">
    <source>
        <dbReference type="SAM" id="MobiDB-lite"/>
    </source>
</evidence>
<evidence type="ECO:0000256" key="6">
    <source>
        <dbReference type="ARBA" id="ARBA00023212"/>
    </source>
</evidence>
<feature type="region of interest" description="Disordered" evidence="8">
    <location>
        <begin position="572"/>
        <end position="853"/>
    </location>
</feature>
<organism evidence="11 12">
    <name type="scientific">Littorina saxatilis</name>
    <dbReference type="NCBI Taxonomy" id="31220"/>
    <lineage>
        <taxon>Eukaryota</taxon>
        <taxon>Metazoa</taxon>
        <taxon>Spiralia</taxon>
        <taxon>Lophotrochozoa</taxon>
        <taxon>Mollusca</taxon>
        <taxon>Gastropoda</taxon>
        <taxon>Caenogastropoda</taxon>
        <taxon>Littorinimorpha</taxon>
        <taxon>Littorinoidea</taxon>
        <taxon>Littorinidae</taxon>
        <taxon>Littorina</taxon>
    </lineage>
</organism>
<protein>
    <recommendedName>
        <fullName evidence="3">LisH domain-containing protein ARMC9</fullName>
    </recommendedName>
</protein>
<keyword evidence="4" id="KW-0963">Cytoplasm</keyword>
<reference evidence="11 12" key="1">
    <citation type="submission" date="2024-02" db="EMBL/GenBank/DDBJ databases">
        <title>Chromosome-scale genome assembly of the rough periwinkle Littorina saxatilis.</title>
        <authorList>
            <person name="De Jode A."/>
            <person name="Faria R."/>
            <person name="Formenti G."/>
            <person name="Sims Y."/>
            <person name="Smith T.P."/>
            <person name="Tracey A."/>
            <person name="Wood J.M.D."/>
            <person name="Zagrodzka Z.B."/>
            <person name="Johannesson K."/>
            <person name="Butlin R.K."/>
            <person name="Leder E.H."/>
        </authorList>
    </citation>
    <scope>NUCLEOTIDE SEQUENCE [LARGE SCALE GENOMIC DNA]</scope>
    <source>
        <strain evidence="11">Snail1</strain>
        <tissue evidence="11">Muscle</tissue>
    </source>
</reference>
<dbReference type="PANTHER" id="PTHR14881">
    <property type="entry name" value="LISH DOMAIN-CONTAINING PROTEIN ARMC9"/>
    <property type="match status" value="1"/>
</dbReference>
<dbReference type="GO" id="GO:0005814">
    <property type="term" value="C:centriole"/>
    <property type="evidence" value="ECO:0007669"/>
    <property type="project" value="UniProtKB-SubCell"/>
</dbReference>
<dbReference type="GO" id="GO:0097542">
    <property type="term" value="C:ciliary tip"/>
    <property type="evidence" value="ECO:0007669"/>
    <property type="project" value="TreeGrafter"/>
</dbReference>
<evidence type="ECO:0000259" key="10">
    <source>
        <dbReference type="Pfam" id="PF23138"/>
    </source>
</evidence>
<dbReference type="InterPro" id="IPR006594">
    <property type="entry name" value="LisH"/>
</dbReference>
<dbReference type="InterPro" id="IPR048959">
    <property type="entry name" value="ARMC9_ARM_dom"/>
</dbReference>
<comment type="subcellular location">
    <subcellularLocation>
        <location evidence="2">Cytoplasm</location>
        <location evidence="2">Cytoskeleton</location>
        <location evidence="2">Cilium basal body</location>
    </subcellularLocation>
    <subcellularLocation>
        <location evidence="1">Cytoplasm</location>
        <location evidence="1">Cytoskeleton</location>
        <location evidence="1">Microtubule organizing center</location>
        <location evidence="1">Centrosome</location>
        <location evidence="1">Centriole</location>
    </subcellularLocation>
</comment>
<evidence type="ECO:0000256" key="1">
    <source>
        <dbReference type="ARBA" id="ARBA00004114"/>
    </source>
</evidence>
<accession>A0AAN9AUT8</accession>
<dbReference type="Pfam" id="PF21051">
    <property type="entry name" value="ARMC9_LisH"/>
    <property type="match status" value="1"/>
</dbReference>
<feature type="compositionally biased region" description="Acidic residues" evidence="8">
    <location>
        <begin position="580"/>
        <end position="608"/>
    </location>
</feature>
<sequence length="853" mass="95036">MSGNLSVVAFEGELNSIVKEYLDFGGFDGTLTEFERECRAKKKPVSHLDKRAHGDEKCIMAQNQMIEFFHEGKGDMFFKLWQDYLPPAVQNSDQVAQKLEFYLKIYFTVYPIKYNQPQAATEEAMADFKKFIETRGSKLSQTTEFLPFYALPFVPNPKTHPSYREMFTEAWSKDLVARVEKFLTLSLKSTIQPRLFDLYRGTRGDAKGEDRTQATYLQQQAVDAERKSLTYIRRFNKVQADYHSLIGITADLVDALESTVQGRPITPEYLQQLCNRLFTSHMRTSVDITRPGTAGEALRASVAPPQMPTKAEVEAFPPLDYSKVKSELQTTDDGQKALILQALRWRLTQSMTDKRDQIIADYVANDILGCSNTGPYRESIMQMLTSGTDEVKQYMARLYNAIASLCVGRGYLAMNPDLLPALMDILHNGEQRDLVAQEMVLGALQKLSLRRQLQTAMIERGVIEWLVSVLEDNDSLSDYTLEYSVALLMNLCLRTGGKKRCGANAHQTLQVLSDLLGHDNQEIRPYVNGALYSILAIPSIREEAKAMGMEEILRCFIKDDQPDMNRQIEFIIKQLNSSENGEDYESDDEEDDEEEEEDQDALEADLDKDEVVRPQPGELTGETLLTSQFSLTAPPGTSRGRKKTMDVSQQDQPLQRPVTPGQRRTGGNESVRETIASRLAASRAAVTPVAGSRPATGSKDMNARPPTRSGSRPATQESTGKYGVRPPSQQSERAQRPSTKAMEKLGPGANVKEYRTVFGSKPKIPRTPDPLGGSRPSTRGSVKDAPPQPQYSMSEPRPTSSGKSAPGSPRKGSVTGGSKPQTPQTPSYKPQTPQTPSVKPQTPISVKPQTPSR</sequence>
<feature type="compositionally biased region" description="Polar residues" evidence="8">
    <location>
        <begin position="790"/>
        <end position="803"/>
    </location>
</feature>
<dbReference type="InterPro" id="IPR048957">
    <property type="entry name" value="ARMC9_LisH"/>
</dbReference>
<dbReference type="Pfam" id="PF23138">
    <property type="entry name" value="CTLH_Armc9"/>
    <property type="match status" value="1"/>
</dbReference>
<proteinExistence type="predicted"/>
<feature type="compositionally biased region" description="Polar residues" evidence="8">
    <location>
        <begin position="816"/>
        <end position="853"/>
    </location>
</feature>
<dbReference type="InterPro" id="IPR040369">
    <property type="entry name" value="ARMC9"/>
</dbReference>
<evidence type="ECO:0000256" key="7">
    <source>
        <dbReference type="ARBA" id="ARBA00023273"/>
    </source>
</evidence>
<feature type="compositionally biased region" description="Polar residues" evidence="8">
    <location>
        <begin position="727"/>
        <end position="738"/>
    </location>
</feature>
<keyword evidence="5" id="KW-0970">Cilium biogenesis/degradation</keyword>
<evidence type="ECO:0000256" key="5">
    <source>
        <dbReference type="ARBA" id="ARBA00022794"/>
    </source>
</evidence>
<gene>
    <name evidence="11" type="ORF">V1264_007244</name>
</gene>
<dbReference type="InterPro" id="IPR016024">
    <property type="entry name" value="ARM-type_fold"/>
</dbReference>
<dbReference type="GO" id="GO:0060271">
    <property type="term" value="P:cilium assembly"/>
    <property type="evidence" value="ECO:0007669"/>
    <property type="project" value="InterPro"/>
</dbReference>
<dbReference type="PROSITE" id="PS50896">
    <property type="entry name" value="LISH"/>
    <property type="match status" value="1"/>
</dbReference>
<dbReference type="Proteomes" id="UP001374579">
    <property type="component" value="Unassembled WGS sequence"/>
</dbReference>
<evidence type="ECO:0000256" key="2">
    <source>
        <dbReference type="ARBA" id="ARBA00004120"/>
    </source>
</evidence>